<protein>
    <submittedName>
        <fullName evidence="1">Uncharacterized protein</fullName>
    </submittedName>
</protein>
<dbReference type="EMBL" id="CP038490">
    <property type="protein sequence ID" value="QFZ30090.1"/>
    <property type="molecule type" value="Genomic_DNA"/>
</dbReference>
<name>A0ACD0WRQ7_CLALS</name>
<accession>A0ACD0WRQ7</accession>
<organism evidence="1 2">
    <name type="scientific">Clavispora lusitaniae</name>
    <name type="common">Candida lusitaniae</name>
    <dbReference type="NCBI Taxonomy" id="36911"/>
    <lineage>
        <taxon>Eukaryota</taxon>
        <taxon>Fungi</taxon>
        <taxon>Dikarya</taxon>
        <taxon>Ascomycota</taxon>
        <taxon>Saccharomycotina</taxon>
        <taxon>Pichiomycetes</taxon>
        <taxon>Metschnikowiaceae</taxon>
        <taxon>Clavispora</taxon>
    </lineage>
</organism>
<proteinExistence type="predicted"/>
<keyword evidence="2" id="KW-1185">Reference proteome</keyword>
<evidence type="ECO:0000313" key="1">
    <source>
        <dbReference type="EMBL" id="QFZ30090.1"/>
    </source>
</evidence>
<gene>
    <name evidence="1" type="ORF">EJF14_70158</name>
</gene>
<reference evidence="2" key="1">
    <citation type="journal article" date="2019" name="MBio">
        <title>Comparative genomics for the elucidation of multidrug resistance (MDR) in Candida lusitaniae.</title>
        <authorList>
            <person name="Kannan A."/>
            <person name="Asner S.A."/>
            <person name="Trachsel E."/>
            <person name="Kelly S."/>
            <person name="Parker J."/>
            <person name="Sanglard D."/>
        </authorList>
    </citation>
    <scope>NUCLEOTIDE SEQUENCE [LARGE SCALE GENOMIC DNA]</scope>
    <source>
        <strain evidence="2">P1</strain>
    </source>
</reference>
<evidence type="ECO:0000313" key="2">
    <source>
        <dbReference type="Proteomes" id="UP000326582"/>
    </source>
</evidence>
<sequence length="91" mass="10757">MRGSHCAHQREKSRKPQLENTKAKKFNGKKNSLCAMKKYQPLQASGWRRPLCYIFLAYVRSPYTGSLPQCRVTLPKRTWNWPFPIRRCRSS</sequence>
<dbReference type="Proteomes" id="UP000326582">
    <property type="component" value="Chromosome 7"/>
</dbReference>